<dbReference type="PATRIC" id="fig|1315283.4.peg.1913"/>
<accession>A0A0U2X0B4</accession>
<gene>
    <name evidence="1" type="ORF">PTRA_a2208</name>
</gene>
<dbReference type="EMBL" id="CP011034">
    <property type="protein sequence ID" value="ALS33321.1"/>
    <property type="molecule type" value="Genomic_DNA"/>
</dbReference>
<sequence>MFQCLTGKKLLFIGVDTCGLFIILEQIIIYFRLVMSTISVFFEFFILF</sequence>
<dbReference type="AlphaFoldDB" id="A0A0U2X0B4"/>
<protein>
    <submittedName>
        <fullName evidence="1">Uncharacterized protein</fullName>
    </submittedName>
</protein>
<name>A0A0U2X0B4_9GAMM</name>
<dbReference type="Proteomes" id="UP000065261">
    <property type="component" value="Chromosome I"/>
</dbReference>
<evidence type="ECO:0000313" key="1">
    <source>
        <dbReference type="EMBL" id="ALS33321.1"/>
    </source>
</evidence>
<reference evidence="1 2" key="1">
    <citation type="submission" date="2015-03" db="EMBL/GenBank/DDBJ databases">
        <authorList>
            <person name="Murphy D."/>
        </authorList>
    </citation>
    <scope>NUCLEOTIDE SEQUENCE [LARGE SCALE GENOMIC DNA]</scope>
    <source>
        <strain evidence="1 2">KMM 520</strain>
    </source>
</reference>
<evidence type="ECO:0000313" key="2">
    <source>
        <dbReference type="Proteomes" id="UP000065261"/>
    </source>
</evidence>
<proteinExistence type="predicted"/>
<organism evidence="1">
    <name type="scientific">Pseudoalteromonas translucida KMM 520</name>
    <dbReference type="NCBI Taxonomy" id="1315283"/>
    <lineage>
        <taxon>Bacteria</taxon>
        <taxon>Pseudomonadati</taxon>
        <taxon>Pseudomonadota</taxon>
        <taxon>Gammaproteobacteria</taxon>
        <taxon>Alteromonadales</taxon>
        <taxon>Pseudoalteromonadaceae</taxon>
        <taxon>Pseudoalteromonas</taxon>
    </lineage>
</organism>
<dbReference type="KEGG" id="ptn:PTRA_a2208"/>